<evidence type="ECO:0000313" key="2">
    <source>
        <dbReference type="Proteomes" id="UP001229421"/>
    </source>
</evidence>
<dbReference type="Proteomes" id="UP001229421">
    <property type="component" value="Unassembled WGS sequence"/>
</dbReference>
<evidence type="ECO:0000313" key="1">
    <source>
        <dbReference type="EMBL" id="KAK1415866.1"/>
    </source>
</evidence>
<organism evidence="1 2">
    <name type="scientific">Tagetes erecta</name>
    <name type="common">African marigold</name>
    <dbReference type="NCBI Taxonomy" id="13708"/>
    <lineage>
        <taxon>Eukaryota</taxon>
        <taxon>Viridiplantae</taxon>
        <taxon>Streptophyta</taxon>
        <taxon>Embryophyta</taxon>
        <taxon>Tracheophyta</taxon>
        <taxon>Spermatophyta</taxon>
        <taxon>Magnoliopsida</taxon>
        <taxon>eudicotyledons</taxon>
        <taxon>Gunneridae</taxon>
        <taxon>Pentapetalae</taxon>
        <taxon>asterids</taxon>
        <taxon>campanulids</taxon>
        <taxon>Asterales</taxon>
        <taxon>Asteraceae</taxon>
        <taxon>Asteroideae</taxon>
        <taxon>Heliantheae alliance</taxon>
        <taxon>Tageteae</taxon>
        <taxon>Tagetes</taxon>
    </lineage>
</organism>
<reference evidence="1" key="1">
    <citation type="journal article" date="2023" name="bioRxiv">
        <title>Improved chromosome-level genome assembly for marigold (Tagetes erecta).</title>
        <authorList>
            <person name="Jiang F."/>
            <person name="Yuan L."/>
            <person name="Wang S."/>
            <person name="Wang H."/>
            <person name="Xu D."/>
            <person name="Wang A."/>
            <person name="Fan W."/>
        </authorList>
    </citation>
    <scope>NUCLEOTIDE SEQUENCE</scope>
    <source>
        <strain evidence="1">WSJ</strain>
        <tissue evidence="1">Leaf</tissue>
    </source>
</reference>
<sequence length="95" mass="10339">MKATTLNDIDPPIQTNEDNECDIAKTTQKLQTLLLSNHIKIYTPKNNPILNSCLQASTSSSSSSIHLSSSSSIILIISCHVTAIKTNAVTQHLNY</sequence>
<dbReference type="AlphaFoldDB" id="A0AAD8K6N4"/>
<proteinExistence type="predicted"/>
<dbReference type="EMBL" id="JAUHHV010000008">
    <property type="protein sequence ID" value="KAK1415866.1"/>
    <property type="molecule type" value="Genomic_DNA"/>
</dbReference>
<comment type="caution">
    <text evidence="1">The sequence shown here is derived from an EMBL/GenBank/DDBJ whole genome shotgun (WGS) entry which is preliminary data.</text>
</comment>
<keyword evidence="2" id="KW-1185">Reference proteome</keyword>
<gene>
    <name evidence="1" type="ORF">QVD17_31654</name>
</gene>
<name>A0AAD8K6N4_TARER</name>
<protein>
    <submittedName>
        <fullName evidence="1">Uncharacterized protein</fullName>
    </submittedName>
</protein>
<accession>A0AAD8K6N4</accession>